<dbReference type="InterPro" id="IPR042187">
    <property type="entry name" value="Flagellin_C_sub2"/>
</dbReference>
<dbReference type="PANTHER" id="PTHR42792:SF1">
    <property type="entry name" value="FLAGELLAR HOOK-ASSOCIATED PROTEIN 3"/>
    <property type="match status" value="1"/>
</dbReference>
<dbReference type="Pfam" id="PF00700">
    <property type="entry name" value="Flagellin_C"/>
    <property type="match status" value="1"/>
</dbReference>
<gene>
    <name evidence="8" type="primary">flgL</name>
    <name evidence="8" type="ORF">Thiowin_04900</name>
</gene>
<evidence type="ECO:0000259" key="7">
    <source>
        <dbReference type="Pfam" id="PF00700"/>
    </source>
</evidence>
<dbReference type="PRINTS" id="PR00207">
    <property type="entry name" value="FLAGELLIN"/>
</dbReference>
<evidence type="ECO:0000256" key="2">
    <source>
        <dbReference type="ARBA" id="ARBA00004613"/>
    </source>
</evidence>
<sequence>MRLSTEQMFRTGSEAMQRAQSGLNRTLTQLSTGKRILTPSDDPTGATQSARFRDTIRSIEQYQRNTDLAEPRLQQEEWAIAGVSDQLQRVRELMIQGANDSQSNETRRIIAREIREIHDSIFDIGNTKEPNGEYLFAGTKSLAEPFKIDADGVVSYVGAEGEGSVREIAITPNRKVAISDNGANVFMTIPENDGRVSADITRANNGAVPRGSLVIKSTEVSDLNLYLSGENDTDFFDISFDNSAGSTQYQVERFGPDGISKGIEVGLTDYSPGSPIEFAGRTVVLSGQPRLPDGVHPSDIVSSRPAQSVSLFQSLNAIATAFETPTDSTSSRADLATAVNRGISDIDATLNHLSEVRATVGARLQVIDNQTELNEGRKIDLRSTLSELEDLDYAEAVTRFKFQQVALEAAQQTYAQANQLSLFNFI</sequence>
<keyword evidence="5" id="KW-0975">Bacterial flagellum</keyword>
<dbReference type="Gene3D" id="6.10.10.10">
    <property type="entry name" value="Flagellar export chaperone, C-terminal domain"/>
    <property type="match status" value="1"/>
</dbReference>
<dbReference type="InterPro" id="IPR001029">
    <property type="entry name" value="Flagellin_N"/>
</dbReference>
<dbReference type="InterPro" id="IPR001492">
    <property type="entry name" value="Flagellin"/>
</dbReference>
<evidence type="ECO:0000256" key="1">
    <source>
        <dbReference type="ARBA" id="ARBA00004365"/>
    </source>
</evidence>
<dbReference type="NCBIfam" id="TIGR02550">
    <property type="entry name" value="flagell_flgL"/>
    <property type="match status" value="1"/>
</dbReference>
<accession>A0ABZ0SJY0</accession>
<comment type="subcellular location">
    <subcellularLocation>
        <location evidence="1">Bacterial flagellum</location>
    </subcellularLocation>
    <subcellularLocation>
        <location evidence="2">Secreted</location>
    </subcellularLocation>
</comment>
<organism evidence="8 9">
    <name type="scientific">Thiorhodovibrio winogradskyi</name>
    <dbReference type="NCBI Taxonomy" id="77007"/>
    <lineage>
        <taxon>Bacteria</taxon>
        <taxon>Pseudomonadati</taxon>
        <taxon>Pseudomonadota</taxon>
        <taxon>Gammaproteobacteria</taxon>
        <taxon>Chromatiales</taxon>
        <taxon>Chromatiaceae</taxon>
        <taxon>Thiorhodovibrio</taxon>
    </lineage>
</organism>
<dbReference type="InterPro" id="IPR013384">
    <property type="entry name" value="Flagell_FlgL"/>
</dbReference>
<evidence type="ECO:0000313" key="8">
    <source>
        <dbReference type="EMBL" id="WPL19756.1"/>
    </source>
</evidence>
<dbReference type="Pfam" id="PF00669">
    <property type="entry name" value="Flagellin_N"/>
    <property type="match status" value="1"/>
</dbReference>
<dbReference type="RefSeq" id="WP_328985509.1">
    <property type="nucleotide sequence ID" value="NZ_CP121472.1"/>
</dbReference>
<evidence type="ECO:0000313" key="9">
    <source>
        <dbReference type="Proteomes" id="UP001432180"/>
    </source>
</evidence>
<feature type="domain" description="Flagellin N-terminal" evidence="6">
    <location>
        <begin position="5"/>
        <end position="140"/>
    </location>
</feature>
<dbReference type="InterPro" id="IPR046358">
    <property type="entry name" value="Flagellin_C"/>
</dbReference>
<protein>
    <submittedName>
        <fullName evidence="8">Hook-filament junction protein</fullName>
    </submittedName>
</protein>
<reference evidence="8 9" key="1">
    <citation type="journal article" date="2023" name="Microorganisms">
        <title>Thiorhodovibrio frisius and Trv. litoralis spp. nov., Two Novel Members from a Clade of Fastidious Purple Sulfur Bacteria That Exhibit Unique Red-Shifted Light-Harvesting Capabilities.</title>
        <authorList>
            <person name="Methner A."/>
            <person name="Kuzyk S.B."/>
            <person name="Petersen J."/>
            <person name="Bauer S."/>
            <person name="Brinkmann H."/>
            <person name="Sichau K."/>
            <person name="Wanner G."/>
            <person name="Wolf J."/>
            <person name="Neumann-Schaal M."/>
            <person name="Henke P."/>
            <person name="Tank M."/>
            <person name="Sproer C."/>
            <person name="Bunk B."/>
            <person name="Overmann J."/>
        </authorList>
    </citation>
    <scope>NUCLEOTIDE SEQUENCE [LARGE SCALE GENOMIC DNA]</scope>
    <source>
        <strain evidence="8 9">DSM 6702</strain>
    </source>
</reference>
<dbReference type="EMBL" id="CP121472">
    <property type="protein sequence ID" value="WPL19756.1"/>
    <property type="molecule type" value="Genomic_DNA"/>
</dbReference>
<proteinExistence type="inferred from homology"/>
<feature type="domain" description="Flagellin C-terminal" evidence="7">
    <location>
        <begin position="345"/>
        <end position="425"/>
    </location>
</feature>
<dbReference type="Gene3D" id="1.20.1330.10">
    <property type="entry name" value="f41 fragment of flagellin, N-terminal domain"/>
    <property type="match status" value="2"/>
</dbReference>
<evidence type="ECO:0000259" key="6">
    <source>
        <dbReference type="Pfam" id="PF00669"/>
    </source>
</evidence>
<keyword evidence="4" id="KW-0964">Secreted</keyword>
<dbReference type="SUPFAM" id="SSF64518">
    <property type="entry name" value="Phase 1 flagellin"/>
    <property type="match status" value="1"/>
</dbReference>
<dbReference type="Proteomes" id="UP001432180">
    <property type="component" value="Chromosome"/>
</dbReference>
<evidence type="ECO:0000256" key="4">
    <source>
        <dbReference type="ARBA" id="ARBA00022525"/>
    </source>
</evidence>
<dbReference type="PANTHER" id="PTHR42792">
    <property type="entry name" value="FLAGELLIN"/>
    <property type="match status" value="1"/>
</dbReference>
<comment type="similarity">
    <text evidence="3">Belongs to the bacterial flagellin family.</text>
</comment>
<evidence type="ECO:0000256" key="5">
    <source>
        <dbReference type="ARBA" id="ARBA00023143"/>
    </source>
</evidence>
<name>A0ABZ0SJY0_9GAMM</name>
<evidence type="ECO:0000256" key="3">
    <source>
        <dbReference type="ARBA" id="ARBA00005709"/>
    </source>
</evidence>
<keyword evidence="9" id="KW-1185">Reference proteome</keyword>